<dbReference type="AlphaFoldDB" id="A0A501PEU6"/>
<dbReference type="GO" id="GO:0016874">
    <property type="term" value="F:ligase activity"/>
    <property type="evidence" value="ECO:0007669"/>
    <property type="project" value="UniProtKB-KW"/>
</dbReference>
<name>A0A501PEU6_9PROT</name>
<dbReference type="NCBIfam" id="NF004837">
    <property type="entry name" value="PRK06187.1"/>
    <property type="match status" value="1"/>
</dbReference>
<evidence type="ECO:0000256" key="2">
    <source>
        <dbReference type="ARBA" id="ARBA00022598"/>
    </source>
</evidence>
<dbReference type="InterPro" id="IPR042099">
    <property type="entry name" value="ANL_N_sf"/>
</dbReference>
<evidence type="ECO:0000313" key="10">
    <source>
        <dbReference type="EMBL" id="TPD58950.1"/>
    </source>
</evidence>
<dbReference type="InterPro" id="IPR000873">
    <property type="entry name" value="AMP-dep_synth/lig_dom"/>
</dbReference>
<dbReference type="InterPro" id="IPR045851">
    <property type="entry name" value="AMP-bd_C_sf"/>
</dbReference>
<comment type="caution">
    <text evidence="10">The sequence shown here is derived from an EMBL/GenBank/DDBJ whole genome shotgun (WGS) entry which is preliminary data.</text>
</comment>
<reference evidence="11" key="1">
    <citation type="submission" date="2019-06" db="EMBL/GenBank/DDBJ databases">
        <title>The complete genome of Emcibacter congregatus ZYLT.</title>
        <authorList>
            <person name="Zhao Z."/>
        </authorList>
    </citation>
    <scope>NUCLEOTIDE SEQUENCE [LARGE SCALE GENOMIC DNA]</scope>
    <source>
        <strain evidence="11">MCCC 1A06723</strain>
    </source>
</reference>
<evidence type="ECO:0000256" key="7">
    <source>
        <dbReference type="ARBA" id="ARBA00067668"/>
    </source>
</evidence>
<evidence type="ECO:0000256" key="3">
    <source>
        <dbReference type="ARBA" id="ARBA00022832"/>
    </source>
</evidence>
<comment type="catalytic activity">
    <reaction evidence="5">
        <text>3-(methylsulfanyl)propanoate + ATP + CoA = 3-(methylsulfanyl)propanoyl-CoA + AMP + diphosphate</text>
        <dbReference type="Rhea" id="RHEA:43052"/>
        <dbReference type="ChEBI" id="CHEBI:30616"/>
        <dbReference type="ChEBI" id="CHEBI:33019"/>
        <dbReference type="ChEBI" id="CHEBI:49016"/>
        <dbReference type="ChEBI" id="CHEBI:57287"/>
        <dbReference type="ChEBI" id="CHEBI:82815"/>
        <dbReference type="ChEBI" id="CHEBI:456215"/>
        <dbReference type="EC" id="6.2.1.44"/>
    </reaction>
    <physiologicalReaction direction="left-to-right" evidence="5">
        <dbReference type="Rhea" id="RHEA:43053"/>
    </physiologicalReaction>
</comment>
<dbReference type="OrthoDB" id="9803968at2"/>
<comment type="similarity">
    <text evidence="1">Belongs to the ATP-dependent AMP-binding enzyme family.</text>
</comment>
<dbReference type="CDD" id="cd12119">
    <property type="entry name" value="ttLC_FACS_AlkK_like"/>
    <property type="match status" value="1"/>
</dbReference>
<evidence type="ECO:0000256" key="5">
    <source>
        <dbReference type="ARBA" id="ARBA00051915"/>
    </source>
</evidence>
<sequence>MFGLMQDRPLLISSLVTHAALNHGRREIISRTLSGDIHRSSYGEVIRRAGQLAHAMARLGISPGDVVGSLAWNGYRHLEIYYSISSMGAVLNTINPRLFEEQLTYIINHAENKYLFVDLSFVKMLENIRDQIPAVKGFILLASADEMPDTSLPDAICYEELIAGEPESYDWPEFDENTAAVLCYTSGTTGDPKGVLYSHRSTILHTFSLTQQEVFDIGGRDSILPVVPMFHVSAWGLPYAGAMTGAKLVFPGDDAGGENILNLIESEGCTKVLGVPTVWLGLLDHVKSLPSRDYTGLPLKHFLIGGSAVPRSMLEELERSFGATVLQVWGMTEMSPIGTVAHLLPEHEGLSDDEKMARKLTQGRVAFGIDIKIIDEDGQELPRDGESFGRLMVRGPWITKGYFRRDDVTVLDEDGWFDTGDVSTIDPDGYMTIVDRSKDVIKSGGEWISSIDLENAAVGHPDISEAAVIGLPHSKWQERPLLICVAVPGKSPTRQEVLDYLSDRIVKWWMPDEVEFIDEMPHTATGKIQKMQLRAMFRGRTLG</sequence>
<dbReference type="EC" id="6.2.1.44" evidence="6"/>
<organism evidence="10 11">
    <name type="scientific">Emcibacter nanhaiensis</name>
    <dbReference type="NCBI Taxonomy" id="1505037"/>
    <lineage>
        <taxon>Bacteria</taxon>
        <taxon>Pseudomonadati</taxon>
        <taxon>Pseudomonadota</taxon>
        <taxon>Alphaproteobacteria</taxon>
        <taxon>Emcibacterales</taxon>
        <taxon>Emcibacteraceae</taxon>
        <taxon>Emcibacter</taxon>
    </lineage>
</organism>
<keyword evidence="2 10" id="KW-0436">Ligase</keyword>
<proteinExistence type="inferred from homology"/>
<evidence type="ECO:0000259" key="8">
    <source>
        <dbReference type="Pfam" id="PF00501"/>
    </source>
</evidence>
<evidence type="ECO:0000256" key="4">
    <source>
        <dbReference type="ARBA" id="ARBA00023098"/>
    </source>
</evidence>
<dbReference type="PANTHER" id="PTHR43859">
    <property type="entry name" value="ACYL-ACTIVATING ENZYME"/>
    <property type="match status" value="1"/>
</dbReference>
<dbReference type="RefSeq" id="WP_139941527.1">
    <property type="nucleotide sequence ID" value="NZ_JBHSYP010000002.1"/>
</dbReference>
<keyword evidence="3" id="KW-0276">Fatty acid metabolism</keyword>
<dbReference type="EMBL" id="VFIY01000016">
    <property type="protein sequence ID" value="TPD58950.1"/>
    <property type="molecule type" value="Genomic_DNA"/>
</dbReference>
<dbReference type="PROSITE" id="PS00455">
    <property type="entry name" value="AMP_BINDING"/>
    <property type="match status" value="1"/>
</dbReference>
<dbReference type="SUPFAM" id="SSF56801">
    <property type="entry name" value="Acetyl-CoA synthetase-like"/>
    <property type="match status" value="1"/>
</dbReference>
<keyword evidence="4" id="KW-0443">Lipid metabolism</keyword>
<dbReference type="PANTHER" id="PTHR43859:SF4">
    <property type="entry name" value="BUTANOATE--COA LIGASE AAE1-RELATED"/>
    <property type="match status" value="1"/>
</dbReference>
<dbReference type="InterPro" id="IPR025110">
    <property type="entry name" value="AMP-bd_C"/>
</dbReference>
<evidence type="ECO:0000313" key="11">
    <source>
        <dbReference type="Proteomes" id="UP000319148"/>
    </source>
</evidence>
<evidence type="ECO:0000259" key="9">
    <source>
        <dbReference type="Pfam" id="PF13193"/>
    </source>
</evidence>
<dbReference type="Pfam" id="PF13193">
    <property type="entry name" value="AMP-binding_C"/>
    <property type="match status" value="1"/>
</dbReference>
<evidence type="ECO:0000256" key="1">
    <source>
        <dbReference type="ARBA" id="ARBA00006432"/>
    </source>
</evidence>
<dbReference type="FunFam" id="3.30.300.30:FF:000008">
    <property type="entry name" value="2,3-dihydroxybenzoate-AMP ligase"/>
    <property type="match status" value="1"/>
</dbReference>
<protein>
    <recommendedName>
        <fullName evidence="7">3-methylmercaptopropionyl-CoA ligase</fullName>
        <ecNumber evidence="6">6.2.1.44</ecNumber>
    </recommendedName>
</protein>
<feature type="domain" description="AMP-dependent synthetase/ligase" evidence="8">
    <location>
        <begin position="19"/>
        <end position="403"/>
    </location>
</feature>
<dbReference type="GO" id="GO:0006631">
    <property type="term" value="P:fatty acid metabolic process"/>
    <property type="evidence" value="ECO:0007669"/>
    <property type="project" value="UniProtKB-KW"/>
</dbReference>
<dbReference type="Gene3D" id="3.30.300.30">
    <property type="match status" value="1"/>
</dbReference>
<dbReference type="Pfam" id="PF00501">
    <property type="entry name" value="AMP-binding"/>
    <property type="match status" value="1"/>
</dbReference>
<gene>
    <name evidence="10" type="ORF">FIV46_13805</name>
</gene>
<dbReference type="Proteomes" id="UP000319148">
    <property type="component" value="Unassembled WGS sequence"/>
</dbReference>
<accession>A0A501PEU6</accession>
<feature type="domain" description="AMP-binding enzyme C-terminal" evidence="9">
    <location>
        <begin position="453"/>
        <end position="527"/>
    </location>
</feature>
<dbReference type="Gene3D" id="3.40.50.12780">
    <property type="entry name" value="N-terminal domain of ligase-like"/>
    <property type="match status" value="1"/>
</dbReference>
<evidence type="ECO:0000256" key="6">
    <source>
        <dbReference type="ARBA" id="ARBA00066616"/>
    </source>
</evidence>
<dbReference type="InterPro" id="IPR020845">
    <property type="entry name" value="AMP-binding_CS"/>
</dbReference>
<keyword evidence="11" id="KW-1185">Reference proteome</keyword>